<dbReference type="InterPro" id="IPR009706">
    <property type="entry name" value="DUF1287"/>
</dbReference>
<comment type="caution">
    <text evidence="1">The sequence shown here is derived from an EMBL/GenBank/DDBJ whole genome shotgun (WGS) entry which is preliminary data.</text>
</comment>
<dbReference type="Proteomes" id="UP000024942">
    <property type="component" value="Unassembled WGS sequence"/>
</dbReference>
<evidence type="ECO:0000313" key="2">
    <source>
        <dbReference type="Proteomes" id="UP000024942"/>
    </source>
</evidence>
<dbReference type="RefSeq" id="WP_035541351.1">
    <property type="nucleotide sequence ID" value="NZ_ARYL01000048.1"/>
</dbReference>
<name>A0A059G2X0_9PROT</name>
<gene>
    <name evidence="1" type="ORF">HOC_18724</name>
</gene>
<reference evidence="1 2" key="1">
    <citation type="journal article" date="2014" name="Antonie Van Leeuwenhoek">
        <title>Hyphomonas beringensis sp. nov. and Hyphomonas chukchiensis sp. nov., isolated from surface seawater of the Bering Sea and Chukchi Sea.</title>
        <authorList>
            <person name="Li C."/>
            <person name="Lai Q."/>
            <person name="Li G."/>
            <person name="Dong C."/>
            <person name="Wang J."/>
            <person name="Liao Y."/>
            <person name="Shao Z."/>
        </authorList>
    </citation>
    <scope>NUCLEOTIDE SEQUENCE [LARGE SCALE GENOMIC DNA]</scope>
    <source>
        <strain evidence="1 2">SCH89</strain>
    </source>
</reference>
<evidence type="ECO:0008006" key="3">
    <source>
        <dbReference type="Google" id="ProtNLM"/>
    </source>
</evidence>
<dbReference type="eggNOG" id="COG3738">
    <property type="taxonomic scope" value="Bacteria"/>
</dbReference>
<dbReference type="Pfam" id="PF06940">
    <property type="entry name" value="DUF1287"/>
    <property type="match status" value="1"/>
</dbReference>
<organism evidence="1 2">
    <name type="scientific">Hyphomonas oceanitis SCH89</name>
    <dbReference type="NCBI Taxonomy" id="1280953"/>
    <lineage>
        <taxon>Bacteria</taxon>
        <taxon>Pseudomonadati</taxon>
        <taxon>Pseudomonadota</taxon>
        <taxon>Alphaproteobacteria</taxon>
        <taxon>Hyphomonadales</taxon>
        <taxon>Hyphomonadaceae</taxon>
        <taxon>Hyphomonas</taxon>
    </lineage>
</organism>
<protein>
    <recommendedName>
        <fullName evidence="3">DUF1287 domain-containing protein</fullName>
    </recommendedName>
</protein>
<dbReference type="AlphaFoldDB" id="A0A059G2X0"/>
<dbReference type="PATRIC" id="fig|1280953.3.peg.3747"/>
<keyword evidence="2" id="KW-1185">Reference proteome</keyword>
<proteinExistence type="predicted"/>
<dbReference type="EMBL" id="ARYL01000048">
    <property type="protein sequence ID" value="KDA00823.1"/>
    <property type="molecule type" value="Genomic_DNA"/>
</dbReference>
<evidence type="ECO:0000313" key="1">
    <source>
        <dbReference type="EMBL" id="KDA00823.1"/>
    </source>
</evidence>
<dbReference type="STRING" id="1280953.HOC_18724"/>
<accession>A0A059G2X0</accession>
<sequence>MITRRAALSGLVALPLLPSVTGERLVPWETRLILAARQQIGITVSYDPAYVSLDYPNGDVPRERGVCTDVVIRAYRDAFDLDLQSAVHEDMKAAFSAYPKTWGLTRTDRNIDHRRVPNLETYFRRHGEALPTPASLTDWQPGDLYTMRLNGSLPHIGIVSDRVTAMGHHYVLHNIGAGTAEDDILGLFDEERRFRLEPPVV</sequence>
<dbReference type="OrthoDB" id="114026at2"/>